<evidence type="ECO:0000256" key="1">
    <source>
        <dbReference type="SAM" id="MobiDB-lite"/>
    </source>
</evidence>
<reference evidence="2 3" key="1">
    <citation type="submission" date="2016-01" db="EMBL/GenBank/DDBJ databases">
        <authorList>
            <person name="Varghese N."/>
        </authorList>
    </citation>
    <scope>NUCLEOTIDE SEQUENCE [LARGE SCALE GENOMIC DNA]</scope>
    <source>
        <strain evidence="2 3">HL-91</strain>
    </source>
</reference>
<accession>A0ABP2BZF0</accession>
<dbReference type="SUPFAM" id="SSF46785">
    <property type="entry name" value="Winged helix' DNA-binding domain"/>
    <property type="match status" value="1"/>
</dbReference>
<evidence type="ECO:0008006" key="4">
    <source>
        <dbReference type="Google" id="ProtNLM"/>
    </source>
</evidence>
<feature type="region of interest" description="Disordered" evidence="1">
    <location>
        <begin position="59"/>
        <end position="91"/>
    </location>
</feature>
<dbReference type="InterPro" id="IPR021660">
    <property type="entry name" value="DUF3253"/>
</dbReference>
<keyword evidence="3" id="KW-1185">Reference proteome</keyword>
<evidence type="ECO:0000313" key="3">
    <source>
        <dbReference type="Proteomes" id="UP000182045"/>
    </source>
</evidence>
<protein>
    <recommendedName>
        <fullName evidence="4">DUF3253 domain-containing protein</fullName>
    </recommendedName>
</protein>
<dbReference type="Pfam" id="PF11625">
    <property type="entry name" value="DUF3253"/>
    <property type="match status" value="1"/>
</dbReference>
<sequence>MGRAVGLSDARAALMALAQERGAGKSFCPSEAARRLSADWRPLMPLIRKAAAELQSAGALQATQKGQPVHPERARGPIRLTLASGPARPLP</sequence>
<dbReference type="Proteomes" id="UP000182045">
    <property type="component" value="Unassembled WGS sequence"/>
</dbReference>
<organism evidence="2 3">
    <name type="scientific">Roseibaca calidilacus</name>
    <dbReference type="NCBI Taxonomy" id="1666912"/>
    <lineage>
        <taxon>Bacteria</taxon>
        <taxon>Pseudomonadati</taxon>
        <taxon>Pseudomonadota</taxon>
        <taxon>Alphaproteobacteria</taxon>
        <taxon>Rhodobacterales</taxon>
        <taxon>Paracoccaceae</taxon>
        <taxon>Roseinatronobacter</taxon>
    </lineage>
</organism>
<dbReference type="InterPro" id="IPR036390">
    <property type="entry name" value="WH_DNA-bd_sf"/>
</dbReference>
<dbReference type="RefSeq" id="WP_072246761.1">
    <property type="nucleotide sequence ID" value="NZ_FBYC01000004.1"/>
</dbReference>
<proteinExistence type="predicted"/>
<gene>
    <name evidence="2" type="ORF">Ga0058931_2679</name>
</gene>
<evidence type="ECO:0000313" key="2">
    <source>
        <dbReference type="EMBL" id="CUX82947.1"/>
    </source>
</evidence>
<name>A0ABP2BZF0_9RHOB</name>
<comment type="caution">
    <text evidence="2">The sequence shown here is derived from an EMBL/GenBank/DDBJ whole genome shotgun (WGS) entry which is preliminary data.</text>
</comment>
<dbReference type="EMBL" id="FBYC01000004">
    <property type="protein sequence ID" value="CUX82947.1"/>
    <property type="molecule type" value="Genomic_DNA"/>
</dbReference>
<dbReference type="InterPro" id="IPR036388">
    <property type="entry name" value="WH-like_DNA-bd_sf"/>
</dbReference>
<dbReference type="Gene3D" id="1.10.10.10">
    <property type="entry name" value="Winged helix-like DNA-binding domain superfamily/Winged helix DNA-binding domain"/>
    <property type="match status" value="1"/>
</dbReference>